<feature type="region of interest" description="Disordered" evidence="1">
    <location>
        <begin position="139"/>
        <end position="167"/>
    </location>
</feature>
<dbReference type="Proteomes" id="UP001497497">
    <property type="component" value="Unassembled WGS sequence"/>
</dbReference>
<dbReference type="EMBL" id="CAXITT010000240">
    <property type="protein sequence ID" value="CAL1536810.1"/>
    <property type="molecule type" value="Genomic_DNA"/>
</dbReference>
<keyword evidence="3" id="KW-1185">Reference proteome</keyword>
<sequence>MAYNAGDYAGDYADDYGSSSYDYKPAYGVGNEAPPVYNQQQPTPVTYPWNATGARVGEGRGRGAAIQQAPQAPSYDYNYGYSNTNARVGEGRGRGAAIQQAPQAQSYDYNYGYGNTSAAGYEDYSAGYDYGYGGTWSGDNAGSNGGTTYQDGSQMNSGMEFGRSEAG</sequence>
<accession>A0AAV2HRR3</accession>
<feature type="non-terminal residue" evidence="2">
    <location>
        <position position="167"/>
    </location>
</feature>
<gene>
    <name evidence="2" type="ORF">GSLYS_00010723001</name>
</gene>
<evidence type="ECO:0000313" key="3">
    <source>
        <dbReference type="Proteomes" id="UP001497497"/>
    </source>
</evidence>
<evidence type="ECO:0000313" key="2">
    <source>
        <dbReference type="EMBL" id="CAL1536810.1"/>
    </source>
</evidence>
<proteinExistence type="predicted"/>
<comment type="caution">
    <text evidence="2">The sequence shown here is derived from an EMBL/GenBank/DDBJ whole genome shotgun (WGS) entry which is preliminary data.</text>
</comment>
<organism evidence="2 3">
    <name type="scientific">Lymnaea stagnalis</name>
    <name type="common">Great pond snail</name>
    <name type="synonym">Helix stagnalis</name>
    <dbReference type="NCBI Taxonomy" id="6523"/>
    <lineage>
        <taxon>Eukaryota</taxon>
        <taxon>Metazoa</taxon>
        <taxon>Spiralia</taxon>
        <taxon>Lophotrochozoa</taxon>
        <taxon>Mollusca</taxon>
        <taxon>Gastropoda</taxon>
        <taxon>Heterobranchia</taxon>
        <taxon>Euthyneura</taxon>
        <taxon>Panpulmonata</taxon>
        <taxon>Hygrophila</taxon>
        <taxon>Lymnaeoidea</taxon>
        <taxon>Lymnaeidae</taxon>
        <taxon>Lymnaea</taxon>
    </lineage>
</organism>
<reference evidence="2 3" key="1">
    <citation type="submission" date="2024-04" db="EMBL/GenBank/DDBJ databases">
        <authorList>
            <consortium name="Genoscope - CEA"/>
            <person name="William W."/>
        </authorList>
    </citation>
    <scope>NUCLEOTIDE SEQUENCE [LARGE SCALE GENOMIC DNA]</scope>
</reference>
<name>A0AAV2HRR3_LYMST</name>
<protein>
    <submittedName>
        <fullName evidence="2">Uncharacterized protein</fullName>
    </submittedName>
</protein>
<dbReference type="AlphaFoldDB" id="A0AAV2HRR3"/>
<evidence type="ECO:0000256" key="1">
    <source>
        <dbReference type="SAM" id="MobiDB-lite"/>
    </source>
</evidence>
<feature type="region of interest" description="Disordered" evidence="1">
    <location>
        <begin position="32"/>
        <end position="69"/>
    </location>
</feature>
<feature type="compositionally biased region" description="Polar residues" evidence="1">
    <location>
        <begin position="139"/>
        <end position="157"/>
    </location>
</feature>